<dbReference type="GO" id="GO:0005886">
    <property type="term" value="C:plasma membrane"/>
    <property type="evidence" value="ECO:0007669"/>
    <property type="project" value="TreeGrafter"/>
</dbReference>
<name>A0A520XAM5_9DELT</name>
<reference evidence="2 3" key="1">
    <citation type="submission" date="2019-01" db="EMBL/GenBank/DDBJ databases">
        <title>Insights into ecological role of a new deltaproteobacterial order Candidatus Sinidesulfobacterales (Sva0485) by metagenomics and metatranscriptomics.</title>
        <authorList>
            <person name="Tan S."/>
            <person name="Liu J."/>
            <person name="Fang Y."/>
            <person name="Hedlund B."/>
            <person name="Lian Z.-H."/>
            <person name="Huang L.-Y."/>
            <person name="Li J.-T."/>
            <person name="Huang L.-N."/>
            <person name="Li W.-J."/>
            <person name="Jiang H.-C."/>
            <person name="Dong H.-L."/>
            <person name="Shu W.-S."/>
        </authorList>
    </citation>
    <scope>NUCLEOTIDE SEQUENCE [LARGE SCALE GENOMIC DNA]</scope>
    <source>
        <strain evidence="2">AP4</strain>
    </source>
</reference>
<proteinExistence type="predicted"/>
<evidence type="ECO:0000313" key="2">
    <source>
        <dbReference type="EMBL" id="RZV38244.1"/>
    </source>
</evidence>
<dbReference type="AlphaFoldDB" id="A0A520XAM5"/>
<dbReference type="PANTHER" id="PTHR39966">
    <property type="entry name" value="BLL2471 PROTEIN-RELATED"/>
    <property type="match status" value="1"/>
</dbReference>
<gene>
    <name evidence="2" type="ORF">EVJ48_07320</name>
</gene>
<dbReference type="Proteomes" id="UP000322454">
    <property type="component" value="Unassembled WGS sequence"/>
</dbReference>
<dbReference type="EMBL" id="SHMQ01000021">
    <property type="protein sequence ID" value="RZV38244.1"/>
    <property type="molecule type" value="Genomic_DNA"/>
</dbReference>
<comment type="caution">
    <text evidence="2">The sequence shown here is derived from an EMBL/GenBank/DDBJ whole genome shotgun (WGS) entry which is preliminary data.</text>
</comment>
<dbReference type="PANTHER" id="PTHR39966:SF1">
    <property type="entry name" value="HEMERYTHRIN-LIKE DOMAIN-CONTAINING PROTEIN"/>
    <property type="match status" value="1"/>
</dbReference>
<accession>A0A520XAM5</accession>
<sequence>MNTYTEKDAELNPLDALREEHTEIRTALSKFENFLKKIPNGVTDSELNEISEYLDKDVELHFKREEDALFPILGNYIGIETGPINVMLIEHNSCRELTGDLNKKMGSKDYKSIASAGKALIELLSEHEDKEDGILFQIAEMQLGQNEKQDIMKKMITIN</sequence>
<feature type="domain" description="Hemerythrin-like" evidence="1">
    <location>
        <begin position="13"/>
        <end position="138"/>
    </location>
</feature>
<dbReference type="Gene3D" id="1.20.120.520">
    <property type="entry name" value="nmb1532 protein domain like"/>
    <property type="match status" value="1"/>
</dbReference>
<evidence type="ECO:0000313" key="3">
    <source>
        <dbReference type="Proteomes" id="UP000322454"/>
    </source>
</evidence>
<dbReference type="InterPro" id="IPR012312">
    <property type="entry name" value="Hemerythrin-like"/>
</dbReference>
<evidence type="ECO:0000259" key="1">
    <source>
        <dbReference type="Pfam" id="PF01814"/>
    </source>
</evidence>
<dbReference type="Pfam" id="PF01814">
    <property type="entry name" value="Hemerythrin"/>
    <property type="match status" value="1"/>
</dbReference>
<protein>
    <submittedName>
        <fullName evidence="2">Hemerythrin domain-containing protein</fullName>
    </submittedName>
</protein>
<organism evidence="2 3">
    <name type="scientific">Candidatus Acidulodesulfobacterium acidiphilum</name>
    <dbReference type="NCBI Taxonomy" id="2597224"/>
    <lineage>
        <taxon>Bacteria</taxon>
        <taxon>Deltaproteobacteria</taxon>
        <taxon>Candidatus Acidulodesulfobacterales</taxon>
        <taxon>Candidatus Acidulodesulfobacterium</taxon>
    </lineage>
</organism>